<name>A0A166BPW3_EXIGL</name>
<gene>
    <name evidence="3" type="ORF">EXIGLDRAFT_759362</name>
</gene>
<evidence type="ECO:0000256" key="1">
    <source>
        <dbReference type="SAM" id="MobiDB-lite"/>
    </source>
</evidence>
<reference evidence="3 4" key="1">
    <citation type="journal article" date="2016" name="Mol. Biol. Evol.">
        <title>Comparative Genomics of Early-Diverging Mushroom-Forming Fungi Provides Insights into the Origins of Lignocellulose Decay Capabilities.</title>
        <authorList>
            <person name="Nagy L.G."/>
            <person name="Riley R."/>
            <person name="Tritt A."/>
            <person name="Adam C."/>
            <person name="Daum C."/>
            <person name="Floudas D."/>
            <person name="Sun H."/>
            <person name="Yadav J.S."/>
            <person name="Pangilinan J."/>
            <person name="Larsson K.H."/>
            <person name="Matsuura K."/>
            <person name="Barry K."/>
            <person name="Labutti K."/>
            <person name="Kuo R."/>
            <person name="Ohm R.A."/>
            <person name="Bhattacharya S.S."/>
            <person name="Shirouzu T."/>
            <person name="Yoshinaga Y."/>
            <person name="Martin F.M."/>
            <person name="Grigoriev I.V."/>
            <person name="Hibbett D.S."/>
        </authorList>
    </citation>
    <scope>NUCLEOTIDE SEQUENCE [LARGE SCALE GENOMIC DNA]</scope>
    <source>
        <strain evidence="3 4">HHB12029</strain>
    </source>
</reference>
<evidence type="ECO:0000313" key="3">
    <source>
        <dbReference type="EMBL" id="KZW03050.1"/>
    </source>
</evidence>
<dbReference type="STRING" id="1314781.A0A166BPW3"/>
<dbReference type="AlphaFoldDB" id="A0A166BPW3"/>
<evidence type="ECO:0000256" key="2">
    <source>
        <dbReference type="SAM" id="SignalP"/>
    </source>
</evidence>
<accession>A0A166BPW3</accession>
<feature type="compositionally biased region" description="Pro residues" evidence="1">
    <location>
        <begin position="74"/>
        <end position="89"/>
    </location>
</feature>
<sequence length="287" mass="30535">MLFRSVVASLFAASAVYAAAVVTPEEPFNPTVAPLATPVYDFVEQPLTNAERLRRGMAPMPPKMKRFGLHAPGPVRPPTPEPSAAPPQPSGGASPDPDLQFDGIIQVADANTNKVIGYVSGKLTVFGQFGVDKNQRNPVQVSFATTRANQQPGSIKITNGDSRTGKFFGAVASQWMLKGIMGKGKNMFSYLARTAETKAGVGPMDIGSSIFSMLGLRLKAESAIWTVNPTTGELSSQWTNTGGKVFPTTVFYYKSLNALAISYDKDAFHSAHSDAVPVKLTIVPAAV</sequence>
<dbReference type="InParanoid" id="A0A166BPW3"/>
<dbReference type="OrthoDB" id="4584900at2759"/>
<dbReference type="Proteomes" id="UP000077266">
    <property type="component" value="Unassembled WGS sequence"/>
</dbReference>
<dbReference type="EMBL" id="KV425885">
    <property type="protein sequence ID" value="KZW03050.1"/>
    <property type="molecule type" value="Genomic_DNA"/>
</dbReference>
<evidence type="ECO:0000313" key="4">
    <source>
        <dbReference type="Proteomes" id="UP000077266"/>
    </source>
</evidence>
<keyword evidence="2" id="KW-0732">Signal</keyword>
<protein>
    <submittedName>
        <fullName evidence="3">Uncharacterized protein</fullName>
    </submittedName>
</protein>
<keyword evidence="4" id="KW-1185">Reference proteome</keyword>
<feature type="signal peptide" evidence="2">
    <location>
        <begin position="1"/>
        <end position="18"/>
    </location>
</feature>
<proteinExistence type="predicted"/>
<organism evidence="3 4">
    <name type="scientific">Exidia glandulosa HHB12029</name>
    <dbReference type="NCBI Taxonomy" id="1314781"/>
    <lineage>
        <taxon>Eukaryota</taxon>
        <taxon>Fungi</taxon>
        <taxon>Dikarya</taxon>
        <taxon>Basidiomycota</taxon>
        <taxon>Agaricomycotina</taxon>
        <taxon>Agaricomycetes</taxon>
        <taxon>Auriculariales</taxon>
        <taxon>Exidiaceae</taxon>
        <taxon>Exidia</taxon>
    </lineage>
</organism>
<feature type="chain" id="PRO_5007871313" evidence="2">
    <location>
        <begin position="19"/>
        <end position="287"/>
    </location>
</feature>
<feature type="region of interest" description="Disordered" evidence="1">
    <location>
        <begin position="58"/>
        <end position="100"/>
    </location>
</feature>